<comment type="caution">
    <text evidence="1">The sequence shown here is derived from an EMBL/GenBank/DDBJ whole genome shotgun (WGS) entry which is preliminary data.</text>
</comment>
<evidence type="ECO:0000313" key="1">
    <source>
        <dbReference type="EMBL" id="TEB31968.1"/>
    </source>
</evidence>
<keyword evidence="2" id="KW-1185">Reference proteome</keyword>
<name>A0A4Y7TDF1_COPMI</name>
<protein>
    <submittedName>
        <fullName evidence="1">Uncharacterized protein</fullName>
    </submittedName>
</protein>
<reference evidence="1 2" key="1">
    <citation type="journal article" date="2019" name="Nat. Ecol. Evol.">
        <title>Megaphylogeny resolves global patterns of mushroom evolution.</title>
        <authorList>
            <person name="Varga T."/>
            <person name="Krizsan K."/>
            <person name="Foldi C."/>
            <person name="Dima B."/>
            <person name="Sanchez-Garcia M."/>
            <person name="Sanchez-Ramirez S."/>
            <person name="Szollosi G.J."/>
            <person name="Szarkandi J.G."/>
            <person name="Papp V."/>
            <person name="Albert L."/>
            <person name="Andreopoulos W."/>
            <person name="Angelini C."/>
            <person name="Antonin V."/>
            <person name="Barry K.W."/>
            <person name="Bougher N.L."/>
            <person name="Buchanan P."/>
            <person name="Buyck B."/>
            <person name="Bense V."/>
            <person name="Catcheside P."/>
            <person name="Chovatia M."/>
            <person name="Cooper J."/>
            <person name="Damon W."/>
            <person name="Desjardin D."/>
            <person name="Finy P."/>
            <person name="Geml J."/>
            <person name="Haridas S."/>
            <person name="Hughes K."/>
            <person name="Justo A."/>
            <person name="Karasinski D."/>
            <person name="Kautmanova I."/>
            <person name="Kiss B."/>
            <person name="Kocsube S."/>
            <person name="Kotiranta H."/>
            <person name="LaButti K.M."/>
            <person name="Lechner B.E."/>
            <person name="Liimatainen K."/>
            <person name="Lipzen A."/>
            <person name="Lukacs Z."/>
            <person name="Mihaltcheva S."/>
            <person name="Morgado L.N."/>
            <person name="Niskanen T."/>
            <person name="Noordeloos M.E."/>
            <person name="Ohm R.A."/>
            <person name="Ortiz-Santana B."/>
            <person name="Ovrebo C."/>
            <person name="Racz N."/>
            <person name="Riley R."/>
            <person name="Savchenko A."/>
            <person name="Shiryaev A."/>
            <person name="Soop K."/>
            <person name="Spirin V."/>
            <person name="Szebenyi C."/>
            <person name="Tomsovsky M."/>
            <person name="Tulloss R.E."/>
            <person name="Uehling J."/>
            <person name="Grigoriev I.V."/>
            <person name="Vagvolgyi C."/>
            <person name="Papp T."/>
            <person name="Martin F.M."/>
            <person name="Miettinen O."/>
            <person name="Hibbett D.S."/>
            <person name="Nagy L.G."/>
        </authorList>
    </citation>
    <scope>NUCLEOTIDE SEQUENCE [LARGE SCALE GENOMIC DNA]</scope>
    <source>
        <strain evidence="1 2">FP101781</strain>
    </source>
</reference>
<gene>
    <name evidence="1" type="ORF">FA13DRAFT_1709430</name>
</gene>
<sequence length="125" mass="14010">MSRTPSSVRLLASFHPLIIINPQFENFRSHGLPVGLNEGDHMGSFEVAQLCGIRAKFETRSATFENPAQLSGAQRNFVIAACNSRDGERNSFSLLDVMIDLQHPSSPWKARHGVKRCKYDPLKEQ</sequence>
<proteinExistence type="predicted"/>
<accession>A0A4Y7TDF1</accession>
<dbReference type="EMBL" id="QPFP01000017">
    <property type="protein sequence ID" value="TEB31968.1"/>
    <property type="molecule type" value="Genomic_DNA"/>
</dbReference>
<dbReference type="AlphaFoldDB" id="A0A4Y7TDF1"/>
<evidence type="ECO:0000313" key="2">
    <source>
        <dbReference type="Proteomes" id="UP000298030"/>
    </source>
</evidence>
<dbReference type="Proteomes" id="UP000298030">
    <property type="component" value="Unassembled WGS sequence"/>
</dbReference>
<organism evidence="1 2">
    <name type="scientific">Coprinellus micaceus</name>
    <name type="common">Glistening ink-cap mushroom</name>
    <name type="synonym">Coprinus micaceus</name>
    <dbReference type="NCBI Taxonomy" id="71717"/>
    <lineage>
        <taxon>Eukaryota</taxon>
        <taxon>Fungi</taxon>
        <taxon>Dikarya</taxon>
        <taxon>Basidiomycota</taxon>
        <taxon>Agaricomycotina</taxon>
        <taxon>Agaricomycetes</taxon>
        <taxon>Agaricomycetidae</taxon>
        <taxon>Agaricales</taxon>
        <taxon>Agaricineae</taxon>
        <taxon>Psathyrellaceae</taxon>
        <taxon>Coprinellus</taxon>
    </lineage>
</organism>